<organism evidence="2 3">
    <name type="scientific">Succiniclasticum ruminis</name>
    <dbReference type="NCBI Taxonomy" id="40841"/>
    <lineage>
        <taxon>Bacteria</taxon>
        <taxon>Bacillati</taxon>
        <taxon>Bacillota</taxon>
        <taxon>Negativicutes</taxon>
        <taxon>Acidaminococcales</taxon>
        <taxon>Acidaminococcaceae</taxon>
        <taxon>Succiniclasticum</taxon>
    </lineage>
</organism>
<accession>A0A1G6L4U6</accession>
<evidence type="ECO:0000313" key="2">
    <source>
        <dbReference type="EMBL" id="SDC38332.1"/>
    </source>
</evidence>
<name>A0A1G6L4U6_9FIRM</name>
<keyword evidence="1" id="KW-1133">Transmembrane helix</keyword>
<dbReference type="AlphaFoldDB" id="A0A1G6L4U6"/>
<keyword evidence="1" id="KW-0812">Transmembrane</keyword>
<dbReference type="RefSeq" id="WP_093730145.1">
    <property type="nucleotide sequence ID" value="NZ_FMYW01000006.1"/>
</dbReference>
<dbReference type="Proteomes" id="UP000198943">
    <property type="component" value="Unassembled WGS sequence"/>
</dbReference>
<dbReference type="EMBL" id="FMYW01000006">
    <property type="protein sequence ID" value="SDC38332.1"/>
    <property type="molecule type" value="Genomic_DNA"/>
</dbReference>
<keyword evidence="3" id="KW-1185">Reference proteome</keyword>
<feature type="transmembrane region" description="Helical" evidence="1">
    <location>
        <begin position="37"/>
        <end position="58"/>
    </location>
</feature>
<dbReference type="OrthoDB" id="1072289at2"/>
<sequence length="209" mass="23337">MNDHIYGSKNITMCPDGKYRWVYELDMYKSSVIIKEVWRAMLIAGVIVLAFLFVINIMDNDLMEALEFVVQAAAVLFGIFLVLSIIGYLVFAFIIGGKYCVVFEMDEAGVNHKQHEKHVKKSQLIGAITTLAGAARGSLNMVGTGVLAAARTSMYTDFDAVKELEILPKQHLIRLNETLSRNQVYAADEDFAFVADYIIARCRNAKVKG</sequence>
<keyword evidence="1" id="KW-0472">Membrane</keyword>
<gene>
    <name evidence="2" type="ORF">SAMN04487864_10664</name>
</gene>
<reference evidence="3" key="1">
    <citation type="submission" date="2016-10" db="EMBL/GenBank/DDBJ databases">
        <authorList>
            <person name="Varghese N."/>
            <person name="Submissions S."/>
        </authorList>
    </citation>
    <scope>NUCLEOTIDE SEQUENCE [LARGE SCALE GENOMIC DNA]</scope>
    <source>
        <strain evidence="3">DSM 11005</strain>
    </source>
</reference>
<feature type="transmembrane region" description="Helical" evidence="1">
    <location>
        <begin position="70"/>
        <end position="95"/>
    </location>
</feature>
<protein>
    <submittedName>
        <fullName evidence="2">Uncharacterized protein</fullName>
    </submittedName>
</protein>
<evidence type="ECO:0000256" key="1">
    <source>
        <dbReference type="SAM" id="Phobius"/>
    </source>
</evidence>
<proteinExistence type="predicted"/>
<evidence type="ECO:0000313" key="3">
    <source>
        <dbReference type="Proteomes" id="UP000198943"/>
    </source>
</evidence>